<dbReference type="AlphaFoldDB" id="A0A426YJQ6"/>
<gene>
    <name evidence="2" type="ORF">B296_00021086</name>
</gene>
<evidence type="ECO:0000256" key="1">
    <source>
        <dbReference type="SAM" id="MobiDB-lite"/>
    </source>
</evidence>
<sequence>MSQERPFGNSGAEHRSEHNHSQSTEEVTTAASTPNRFWRMMTDPGFPSPASNPASFVVTTEAFLGLTNQVQALAGMVQTIVPYLPQLIQSTTQQSAPPMAFSRSEVGKRPAHDEDLDITFKSGGEEYPCHDDVLVISIRMANTYVKRVMIDMGSSTDI</sequence>
<name>A0A426YJQ6_ENSVE</name>
<reference evidence="2 3" key="1">
    <citation type="journal article" date="2014" name="Agronomy (Basel)">
        <title>A Draft Genome Sequence for Ensete ventricosum, the Drought-Tolerant Tree Against Hunger.</title>
        <authorList>
            <person name="Harrison J."/>
            <person name="Moore K.A."/>
            <person name="Paszkiewicz K."/>
            <person name="Jones T."/>
            <person name="Grant M."/>
            <person name="Ambacheew D."/>
            <person name="Muzemil S."/>
            <person name="Studholme D.J."/>
        </authorList>
    </citation>
    <scope>NUCLEOTIDE SEQUENCE [LARGE SCALE GENOMIC DNA]</scope>
</reference>
<evidence type="ECO:0000313" key="3">
    <source>
        <dbReference type="Proteomes" id="UP000287651"/>
    </source>
</evidence>
<evidence type="ECO:0000313" key="2">
    <source>
        <dbReference type="EMBL" id="RRT51958.1"/>
    </source>
</evidence>
<accession>A0A426YJQ6</accession>
<proteinExistence type="predicted"/>
<protein>
    <submittedName>
        <fullName evidence="2">Uncharacterized protein</fullName>
    </submittedName>
</protein>
<organism evidence="2 3">
    <name type="scientific">Ensete ventricosum</name>
    <name type="common">Abyssinian banana</name>
    <name type="synonym">Musa ensete</name>
    <dbReference type="NCBI Taxonomy" id="4639"/>
    <lineage>
        <taxon>Eukaryota</taxon>
        <taxon>Viridiplantae</taxon>
        <taxon>Streptophyta</taxon>
        <taxon>Embryophyta</taxon>
        <taxon>Tracheophyta</taxon>
        <taxon>Spermatophyta</taxon>
        <taxon>Magnoliopsida</taxon>
        <taxon>Liliopsida</taxon>
        <taxon>Zingiberales</taxon>
        <taxon>Musaceae</taxon>
        <taxon>Ensete</taxon>
    </lineage>
</organism>
<comment type="caution">
    <text evidence="2">The sequence shown here is derived from an EMBL/GenBank/DDBJ whole genome shotgun (WGS) entry which is preliminary data.</text>
</comment>
<dbReference type="Proteomes" id="UP000287651">
    <property type="component" value="Unassembled WGS sequence"/>
</dbReference>
<feature type="region of interest" description="Disordered" evidence="1">
    <location>
        <begin position="1"/>
        <end position="31"/>
    </location>
</feature>
<feature type="compositionally biased region" description="Polar residues" evidence="1">
    <location>
        <begin position="21"/>
        <end position="31"/>
    </location>
</feature>
<dbReference type="EMBL" id="AMZH03011950">
    <property type="protein sequence ID" value="RRT51958.1"/>
    <property type="molecule type" value="Genomic_DNA"/>
</dbReference>